<dbReference type="InterPro" id="IPR002938">
    <property type="entry name" value="FAD-bd"/>
</dbReference>
<name>A0ABS4S6E1_9BACI</name>
<reference evidence="6 7" key="1">
    <citation type="submission" date="2021-03" db="EMBL/GenBank/DDBJ databases">
        <title>Genomic Encyclopedia of Type Strains, Phase IV (KMG-IV): sequencing the most valuable type-strain genomes for metagenomic binning, comparative biology and taxonomic classification.</title>
        <authorList>
            <person name="Goeker M."/>
        </authorList>
    </citation>
    <scope>NUCLEOTIDE SEQUENCE [LARGE SCALE GENOMIC DNA]</scope>
    <source>
        <strain evidence="6 7">DSM 25790</strain>
    </source>
</reference>
<evidence type="ECO:0000256" key="1">
    <source>
        <dbReference type="ARBA" id="ARBA00001974"/>
    </source>
</evidence>
<keyword evidence="2" id="KW-0285">Flavoprotein</keyword>
<dbReference type="EMBL" id="JAGIKX010000004">
    <property type="protein sequence ID" value="MBP2256989.1"/>
    <property type="molecule type" value="Genomic_DNA"/>
</dbReference>
<evidence type="ECO:0000256" key="3">
    <source>
        <dbReference type="ARBA" id="ARBA00022827"/>
    </source>
</evidence>
<evidence type="ECO:0000313" key="7">
    <source>
        <dbReference type="Proteomes" id="UP001519294"/>
    </source>
</evidence>
<dbReference type="SUPFAM" id="SSF51905">
    <property type="entry name" value="FAD/NAD(P)-binding domain"/>
    <property type="match status" value="1"/>
</dbReference>
<protein>
    <submittedName>
        <fullName evidence="6">2-polyprenyl-6-methoxyphenol hydroxylase-like FAD-dependent oxidoreductase</fullName>
    </submittedName>
</protein>
<dbReference type="PRINTS" id="PR00420">
    <property type="entry name" value="RNGMNOXGNASE"/>
</dbReference>
<accession>A0ABS4S6E1</accession>
<evidence type="ECO:0000313" key="6">
    <source>
        <dbReference type="EMBL" id="MBP2256989.1"/>
    </source>
</evidence>
<keyword evidence="3" id="KW-0274">FAD</keyword>
<evidence type="ECO:0000256" key="4">
    <source>
        <dbReference type="ARBA" id="ARBA00023002"/>
    </source>
</evidence>
<dbReference type="Pfam" id="PF01494">
    <property type="entry name" value="FAD_binding_3"/>
    <property type="match status" value="1"/>
</dbReference>
<keyword evidence="4" id="KW-0560">Oxidoreductase</keyword>
<dbReference type="NCBIfam" id="NF005243">
    <property type="entry name" value="PRK06753.1"/>
    <property type="match status" value="1"/>
</dbReference>
<dbReference type="Proteomes" id="UP001519294">
    <property type="component" value="Unassembled WGS sequence"/>
</dbReference>
<feature type="domain" description="FAD-binding" evidence="5">
    <location>
        <begin position="3"/>
        <end position="336"/>
    </location>
</feature>
<dbReference type="PANTHER" id="PTHR46496">
    <property type="match status" value="1"/>
</dbReference>
<organism evidence="6 7">
    <name type="scientific">Virgibacillus alimentarius</name>
    <dbReference type="NCBI Taxonomy" id="698769"/>
    <lineage>
        <taxon>Bacteria</taxon>
        <taxon>Bacillati</taxon>
        <taxon>Bacillota</taxon>
        <taxon>Bacilli</taxon>
        <taxon>Bacillales</taxon>
        <taxon>Bacillaceae</taxon>
        <taxon>Virgibacillus</taxon>
    </lineage>
</organism>
<dbReference type="RefSeq" id="WP_226370817.1">
    <property type="nucleotide sequence ID" value="NZ_JAGIKX010000004.1"/>
</dbReference>
<keyword evidence="7" id="KW-1185">Reference proteome</keyword>
<dbReference type="PANTHER" id="PTHR46496:SF1">
    <property type="entry name" value="ZEAXANTHIN EPOXIDASE, CHLOROPLASTIC"/>
    <property type="match status" value="1"/>
</dbReference>
<gene>
    <name evidence="6" type="ORF">J2Z81_000933</name>
</gene>
<comment type="cofactor">
    <cofactor evidence="1">
        <name>FAD</name>
        <dbReference type="ChEBI" id="CHEBI:57692"/>
    </cofactor>
</comment>
<evidence type="ECO:0000259" key="5">
    <source>
        <dbReference type="Pfam" id="PF01494"/>
    </source>
</evidence>
<sequence length="382" mass="43019">MKKIIVIGGGIGGLCTTLMLQKNGDDVQLFEAAAQIKAVGAGIGVGSNALAALYETGVGEQIEQRGNPLHEMIFQNEQGVQLNKMNFTKFAQEFGLNSFTIHRADLHHVLYQSIKPNTIHLNKRCFDFKQTKTGVEVYFDDSTQVEGDIIIAADGIHSVFRNKLIPHAKTRYAGYTCWRGVVETDDHRFTKQTSYELWGRAGRIGIVPLKGKQVYWFACVNGKPNDPKYKNRTPMDVAQIFSSFPEHITQLIRLTKEDELLHHDIYDLKPLNQFVYGRIVLLGDAAHATTPNMGQGAGQALEDAIVFVKSLNKEKDLHKAFNRYENKRIKRTKKIIKMSRNIGIGAQLENPFAIAIRNKLFPYVPSAILLQKFKYLLNIDLS</sequence>
<comment type="caution">
    <text evidence="6">The sequence shown here is derived from an EMBL/GenBank/DDBJ whole genome shotgun (WGS) entry which is preliminary data.</text>
</comment>
<proteinExistence type="predicted"/>
<dbReference type="InterPro" id="IPR036188">
    <property type="entry name" value="FAD/NAD-bd_sf"/>
</dbReference>
<dbReference type="Gene3D" id="3.50.50.60">
    <property type="entry name" value="FAD/NAD(P)-binding domain"/>
    <property type="match status" value="1"/>
</dbReference>
<evidence type="ECO:0000256" key="2">
    <source>
        <dbReference type="ARBA" id="ARBA00022630"/>
    </source>
</evidence>